<evidence type="ECO:0000256" key="1">
    <source>
        <dbReference type="ARBA" id="ARBA00009387"/>
    </source>
</evidence>
<dbReference type="SUPFAM" id="SSF53955">
    <property type="entry name" value="Lysozyme-like"/>
    <property type="match status" value="1"/>
</dbReference>
<dbReference type="Gene3D" id="1.10.530.10">
    <property type="match status" value="1"/>
</dbReference>
<evidence type="ECO:0000259" key="3">
    <source>
        <dbReference type="Pfam" id="PF01464"/>
    </source>
</evidence>
<protein>
    <submittedName>
        <fullName evidence="4">Lytic transglycosylase domain-containing protein</fullName>
    </submittedName>
</protein>
<dbReference type="Pfam" id="PF01464">
    <property type="entry name" value="SLT"/>
    <property type="match status" value="1"/>
</dbReference>
<dbReference type="EMBL" id="SACP01000019">
    <property type="protein sequence ID" value="RVU15826.1"/>
    <property type="molecule type" value="Genomic_DNA"/>
</dbReference>
<dbReference type="Proteomes" id="UP000286997">
    <property type="component" value="Unassembled WGS sequence"/>
</dbReference>
<reference evidence="4 5" key="1">
    <citation type="submission" date="2019-01" db="EMBL/GenBank/DDBJ databases">
        <authorList>
            <person name="Chen W.-M."/>
        </authorList>
    </citation>
    <scope>NUCLEOTIDE SEQUENCE [LARGE SCALE GENOMIC DNA]</scope>
    <source>
        <strain evidence="4 5">TER-1</strain>
    </source>
</reference>
<evidence type="ECO:0000313" key="4">
    <source>
        <dbReference type="EMBL" id="RVU15826.1"/>
    </source>
</evidence>
<evidence type="ECO:0000256" key="2">
    <source>
        <dbReference type="SAM" id="MobiDB-lite"/>
    </source>
</evidence>
<feature type="domain" description="Transglycosylase SLT" evidence="3">
    <location>
        <begin position="163"/>
        <end position="211"/>
    </location>
</feature>
<keyword evidence="5" id="KW-1185">Reference proteome</keyword>
<feature type="region of interest" description="Disordered" evidence="2">
    <location>
        <begin position="1"/>
        <end position="22"/>
    </location>
</feature>
<sequence>MGVFPEPAHCADDAGRLVPGGGTVSEDAAVRWLHAAERHDDRRRPRSAHTGWAAALSRKAVAMMAVGLAFAATLPEDALAPAAEAHDRIDLRAPRDPAVPGLSPEWQGLPAPAETPSTLSLIEKDLARLRGEADAPDEAVLDADSDSFVFGEHRVPRPLVETILRAARETEVDPVYLMALADKESSFQPEVRAGTSSAEGLFQFLSGTWFEVVRSFGARHGLEAEAGRIERRGGTLTVADPSERQRILSLRRDPYVASLMAGEMMKRDRARVEQRLGRDLKTTEYYLAHFFGAASAGRFMEMTTEKPGQVAQQAFRAAAQANRSLFFERSGRKTRSLTIAEVYERLDGMIDRRLDRYQSVAGIAERIDMRRPGEMRPTAAVFAP</sequence>
<comment type="similarity">
    <text evidence="1">Belongs to the virb1 family.</text>
</comment>
<organism evidence="4 5">
    <name type="scientific">Methylobacterium oryzihabitans</name>
    <dbReference type="NCBI Taxonomy" id="2499852"/>
    <lineage>
        <taxon>Bacteria</taxon>
        <taxon>Pseudomonadati</taxon>
        <taxon>Pseudomonadota</taxon>
        <taxon>Alphaproteobacteria</taxon>
        <taxon>Hyphomicrobiales</taxon>
        <taxon>Methylobacteriaceae</taxon>
        <taxon>Methylobacterium</taxon>
    </lineage>
</organism>
<dbReference type="AlphaFoldDB" id="A0A3S2XIS7"/>
<proteinExistence type="inferred from homology"/>
<evidence type="ECO:0000313" key="5">
    <source>
        <dbReference type="Proteomes" id="UP000286997"/>
    </source>
</evidence>
<gene>
    <name evidence="4" type="ORF">EOE48_18705</name>
</gene>
<name>A0A3S2XIS7_9HYPH</name>
<accession>A0A3S2XIS7</accession>
<dbReference type="InterPro" id="IPR023346">
    <property type="entry name" value="Lysozyme-like_dom_sf"/>
</dbReference>
<dbReference type="InterPro" id="IPR008258">
    <property type="entry name" value="Transglycosylase_SLT_dom_1"/>
</dbReference>
<dbReference type="OrthoDB" id="8477976at2"/>
<comment type="caution">
    <text evidence="4">The sequence shown here is derived from an EMBL/GenBank/DDBJ whole genome shotgun (WGS) entry which is preliminary data.</text>
</comment>